<evidence type="ECO:0000256" key="2">
    <source>
        <dbReference type="SAM" id="MobiDB-lite"/>
    </source>
</evidence>
<dbReference type="InterPro" id="IPR038973">
    <property type="entry name" value="MutL/Mlh/Pms-like"/>
</dbReference>
<keyword evidence="4" id="KW-1185">Reference proteome</keyword>
<dbReference type="GO" id="GO:0016887">
    <property type="term" value="F:ATP hydrolysis activity"/>
    <property type="evidence" value="ECO:0007669"/>
    <property type="project" value="InterPro"/>
</dbReference>
<organism evidence="3 4">
    <name type="scientific">Rhododendron williamsianum</name>
    <dbReference type="NCBI Taxonomy" id="262921"/>
    <lineage>
        <taxon>Eukaryota</taxon>
        <taxon>Viridiplantae</taxon>
        <taxon>Streptophyta</taxon>
        <taxon>Embryophyta</taxon>
        <taxon>Tracheophyta</taxon>
        <taxon>Spermatophyta</taxon>
        <taxon>Magnoliopsida</taxon>
        <taxon>eudicotyledons</taxon>
        <taxon>Gunneridae</taxon>
        <taxon>Pentapetalae</taxon>
        <taxon>asterids</taxon>
        <taxon>Ericales</taxon>
        <taxon>Ericaceae</taxon>
        <taxon>Ericoideae</taxon>
        <taxon>Rhodoreae</taxon>
        <taxon>Rhododendron</taxon>
    </lineage>
</organism>
<dbReference type="AlphaFoldDB" id="A0A6A4L4S5"/>
<dbReference type="InterPro" id="IPR036890">
    <property type="entry name" value="HATPase_C_sf"/>
</dbReference>
<feature type="compositionally biased region" description="Basic and acidic residues" evidence="2">
    <location>
        <begin position="1"/>
        <end position="24"/>
    </location>
</feature>
<dbReference type="GO" id="GO:0140664">
    <property type="term" value="F:ATP-dependent DNA damage sensor activity"/>
    <property type="evidence" value="ECO:0007669"/>
    <property type="project" value="InterPro"/>
</dbReference>
<name>A0A6A4L4S5_9ERIC</name>
<evidence type="ECO:0000313" key="4">
    <source>
        <dbReference type="Proteomes" id="UP000428333"/>
    </source>
</evidence>
<comment type="similarity">
    <text evidence="1">Belongs to the DNA mismatch repair MutL/HexB family.</text>
</comment>
<dbReference type="GO" id="GO:0032389">
    <property type="term" value="C:MutLalpha complex"/>
    <property type="evidence" value="ECO:0007669"/>
    <property type="project" value="TreeGrafter"/>
</dbReference>
<dbReference type="PANTHER" id="PTHR10073">
    <property type="entry name" value="DNA MISMATCH REPAIR PROTEIN MLH, PMS, MUTL"/>
    <property type="match status" value="1"/>
</dbReference>
<feature type="non-terminal residue" evidence="3">
    <location>
        <position position="1"/>
    </location>
</feature>
<feature type="region of interest" description="Disordered" evidence="2">
    <location>
        <begin position="1"/>
        <end position="44"/>
    </location>
</feature>
<sequence length="385" mass="43004">MREQMRVEKSSSFEGDDNKKKSINDEFQLADQPEKDAAAQKEEEGFDVGNVPDNISDFNMLIRPIRFPDLKLRCAAQFTEKLEGYAKLALESYNLNNKEPTKYQFVKYLKANNCYSACLEKSAFYITFQAEGVALSRPKNFQALVHKCKKDQCGIPYDDIDHHRRRSAGAHHLEHSTAPLPFVPICHHVVISRTELDVFVVNQITAGEVIQRPVSAVKELIENSLNAGSTCLNAGSTSVNAVVKDGGLKLDQVSDDVHDIHPRGGFARTHPTTAANQSEMDSPVVVGMMVRFGRIDSSAGQPYEQVNRFSGSMHKNYASWDEAYTAWLTYNEQVEQAAPPPLLPSLDDVVGYSSEDTPPAEDCFLHSLILTMAFYLGAWVWLLLL</sequence>
<comment type="caution">
    <text evidence="3">The sequence shown here is derived from an EMBL/GenBank/DDBJ whole genome shotgun (WGS) entry which is preliminary data.</text>
</comment>
<dbReference type="GO" id="GO:0006298">
    <property type="term" value="P:mismatch repair"/>
    <property type="evidence" value="ECO:0007669"/>
    <property type="project" value="InterPro"/>
</dbReference>
<feature type="compositionally biased region" description="Basic and acidic residues" evidence="2">
    <location>
        <begin position="32"/>
        <end position="43"/>
    </location>
</feature>
<accession>A0A6A4L4S5</accession>
<protein>
    <submittedName>
        <fullName evidence="3">Uncharacterized protein</fullName>
    </submittedName>
</protein>
<dbReference type="EMBL" id="QEFC01003103">
    <property type="protein sequence ID" value="KAE9449957.1"/>
    <property type="molecule type" value="Genomic_DNA"/>
</dbReference>
<dbReference type="Gene3D" id="3.30.565.10">
    <property type="entry name" value="Histidine kinase-like ATPase, C-terminal domain"/>
    <property type="match status" value="1"/>
</dbReference>
<evidence type="ECO:0000313" key="3">
    <source>
        <dbReference type="EMBL" id="KAE9449957.1"/>
    </source>
</evidence>
<gene>
    <name evidence="3" type="ORF">C3L33_18149</name>
</gene>
<proteinExistence type="inferred from homology"/>
<reference evidence="3 4" key="1">
    <citation type="journal article" date="2019" name="Genome Biol. Evol.">
        <title>The Rhododendron genome and chromosomal organization provide insight into shared whole-genome duplications across the heath family (Ericaceae).</title>
        <authorList>
            <person name="Soza V.L."/>
            <person name="Lindsley D."/>
            <person name="Waalkes A."/>
            <person name="Ramage E."/>
            <person name="Patwardhan R.P."/>
            <person name="Burton J.N."/>
            <person name="Adey A."/>
            <person name="Kumar A."/>
            <person name="Qiu R."/>
            <person name="Shendure J."/>
            <person name="Hall B."/>
        </authorList>
    </citation>
    <scope>NUCLEOTIDE SEQUENCE [LARGE SCALE GENOMIC DNA]</scope>
    <source>
        <strain evidence="3">RSF 1966-606</strain>
    </source>
</reference>
<dbReference type="OrthoDB" id="10254304at2759"/>
<dbReference type="Proteomes" id="UP000428333">
    <property type="component" value="Linkage Group LG11"/>
</dbReference>
<evidence type="ECO:0000256" key="1">
    <source>
        <dbReference type="ARBA" id="ARBA00006082"/>
    </source>
</evidence>
<dbReference type="PANTHER" id="PTHR10073:SF12">
    <property type="entry name" value="DNA MISMATCH REPAIR PROTEIN MLH1"/>
    <property type="match status" value="1"/>
</dbReference>
<dbReference type="SUPFAM" id="SSF55874">
    <property type="entry name" value="ATPase domain of HSP90 chaperone/DNA topoisomerase II/histidine kinase"/>
    <property type="match status" value="1"/>
</dbReference>